<evidence type="ECO:0000259" key="2">
    <source>
        <dbReference type="Pfam" id="PF09361"/>
    </source>
</evidence>
<keyword evidence="4" id="KW-1185">Reference proteome</keyword>
<feature type="compositionally biased region" description="Low complexity" evidence="1">
    <location>
        <begin position="189"/>
        <end position="216"/>
    </location>
</feature>
<feature type="domain" description="Phasin" evidence="2">
    <location>
        <begin position="7"/>
        <end position="108"/>
    </location>
</feature>
<dbReference type="Pfam" id="PF09361">
    <property type="entry name" value="Phasin_2"/>
    <property type="match status" value="1"/>
</dbReference>
<dbReference type="AlphaFoldDB" id="A0A2P5TLX9"/>
<evidence type="ECO:0000256" key="1">
    <source>
        <dbReference type="SAM" id="MobiDB-lite"/>
    </source>
</evidence>
<proteinExistence type="predicted"/>
<gene>
    <name evidence="3" type="ORF">UN63_09265</name>
</gene>
<protein>
    <submittedName>
        <fullName evidence="3">Phasin PhaP</fullName>
    </submittedName>
</protein>
<sequence>MSLFDFEKLQNIQQTNLNLVQGLTNNLVASATKLGKLQQDSVAELGAAQFDYAGKLLAVRDIKDLCELQSAFFSPTAILDRHLAFNREVLALLTDSQQQVGQFTEQQIAAGSQQLNEVIEQLAGNAPAGTESAVTALKTAVNNANEAYEQAQKAAKEAAEITDKAVKQAAEQSEKAARQVAETAEKGISAATNAAAQHASNANNNAKNARSSAKSN</sequence>
<dbReference type="Proteomes" id="UP000242231">
    <property type="component" value="Unassembled WGS sequence"/>
</dbReference>
<comment type="caution">
    <text evidence="3">The sequence shown here is derived from an EMBL/GenBank/DDBJ whole genome shotgun (WGS) entry which is preliminary data.</text>
</comment>
<organism evidence="3 4">
    <name type="scientific">Oceanisphaera arctica</name>
    <dbReference type="NCBI Taxonomy" id="641510"/>
    <lineage>
        <taxon>Bacteria</taxon>
        <taxon>Pseudomonadati</taxon>
        <taxon>Pseudomonadota</taxon>
        <taxon>Gammaproteobacteria</taxon>
        <taxon>Aeromonadales</taxon>
        <taxon>Aeromonadaceae</taxon>
        <taxon>Oceanisphaera</taxon>
    </lineage>
</organism>
<dbReference type="OrthoDB" id="5298576at2"/>
<dbReference type="InterPro" id="IPR010127">
    <property type="entry name" value="Phasin_subfam-1"/>
</dbReference>
<feature type="region of interest" description="Disordered" evidence="1">
    <location>
        <begin position="170"/>
        <end position="216"/>
    </location>
</feature>
<dbReference type="InterPro" id="IPR018968">
    <property type="entry name" value="Phasin"/>
</dbReference>
<dbReference type="EMBL" id="MPZM01000016">
    <property type="protein sequence ID" value="PPL16399.1"/>
    <property type="molecule type" value="Genomic_DNA"/>
</dbReference>
<dbReference type="NCBIfam" id="TIGR01841">
    <property type="entry name" value="phasin"/>
    <property type="match status" value="1"/>
</dbReference>
<name>A0A2P5TLX9_9GAMM</name>
<evidence type="ECO:0000313" key="3">
    <source>
        <dbReference type="EMBL" id="PPL16399.1"/>
    </source>
</evidence>
<evidence type="ECO:0000313" key="4">
    <source>
        <dbReference type="Proteomes" id="UP000242231"/>
    </source>
</evidence>
<dbReference type="RefSeq" id="WP_104486482.1">
    <property type="nucleotide sequence ID" value="NZ_BMYB01000007.1"/>
</dbReference>
<accession>A0A2P5TLX9</accession>
<reference evidence="4" key="1">
    <citation type="submission" date="2016-11" db="EMBL/GenBank/DDBJ databases">
        <authorList>
            <person name="Sisinthy S."/>
            <person name="Ara S."/>
            <person name="Gundlapally S.R."/>
        </authorList>
    </citation>
    <scope>NUCLEOTIDE SEQUENCE [LARGE SCALE GENOMIC DNA]</scope>
    <source>
        <strain evidence="4">V1-41</strain>
    </source>
</reference>